<feature type="non-terminal residue" evidence="2">
    <location>
        <position position="143"/>
    </location>
</feature>
<feature type="compositionally biased region" description="Low complexity" evidence="1">
    <location>
        <begin position="14"/>
        <end position="40"/>
    </location>
</feature>
<dbReference type="Proteomes" id="UP000789396">
    <property type="component" value="Unassembled WGS sequence"/>
</dbReference>
<feature type="compositionally biased region" description="Acidic residues" evidence="1">
    <location>
        <begin position="1"/>
        <end position="12"/>
    </location>
</feature>
<evidence type="ECO:0000313" key="2">
    <source>
        <dbReference type="EMBL" id="CAG8537323.1"/>
    </source>
</evidence>
<feature type="region of interest" description="Disordered" evidence="1">
    <location>
        <begin position="96"/>
        <end position="131"/>
    </location>
</feature>
<gene>
    <name evidence="2" type="ORF">RFULGI_LOCUS4064</name>
</gene>
<organism evidence="2 3">
    <name type="scientific">Racocetra fulgida</name>
    <dbReference type="NCBI Taxonomy" id="60492"/>
    <lineage>
        <taxon>Eukaryota</taxon>
        <taxon>Fungi</taxon>
        <taxon>Fungi incertae sedis</taxon>
        <taxon>Mucoromycota</taxon>
        <taxon>Glomeromycotina</taxon>
        <taxon>Glomeromycetes</taxon>
        <taxon>Diversisporales</taxon>
        <taxon>Gigasporaceae</taxon>
        <taxon>Racocetra</taxon>
    </lineage>
</organism>
<reference evidence="2" key="1">
    <citation type="submission" date="2021-06" db="EMBL/GenBank/DDBJ databases">
        <authorList>
            <person name="Kallberg Y."/>
            <person name="Tangrot J."/>
            <person name="Rosling A."/>
        </authorList>
    </citation>
    <scope>NUCLEOTIDE SEQUENCE</scope>
    <source>
        <strain evidence="2">IN212</strain>
    </source>
</reference>
<accession>A0A9N9FHU0</accession>
<dbReference type="OrthoDB" id="2422163at2759"/>
<evidence type="ECO:0000256" key="1">
    <source>
        <dbReference type="SAM" id="MobiDB-lite"/>
    </source>
</evidence>
<dbReference type="AlphaFoldDB" id="A0A9N9FHU0"/>
<dbReference type="EMBL" id="CAJVPZ010003872">
    <property type="protein sequence ID" value="CAG8537323.1"/>
    <property type="molecule type" value="Genomic_DNA"/>
</dbReference>
<protein>
    <submittedName>
        <fullName evidence="2">10708_t:CDS:1</fullName>
    </submittedName>
</protein>
<name>A0A9N9FHU0_9GLOM</name>
<sequence length="143" mass="16655">MKEKESQDEDNSDWSRSSSLDRLSQSNSRSQDNSNLLNNQKDANPKLTDPEMFPVAENIVYDIIHICYKNQRELHLFKQQPATQQDNHVREKHMIGRRNEDQELQPIKNMSVYHSPKVSESDEENPSNGGKIITKDLKWCLTT</sequence>
<feature type="region of interest" description="Disordered" evidence="1">
    <location>
        <begin position="1"/>
        <end position="51"/>
    </location>
</feature>
<comment type="caution">
    <text evidence="2">The sequence shown here is derived from an EMBL/GenBank/DDBJ whole genome shotgun (WGS) entry which is preliminary data.</text>
</comment>
<keyword evidence="3" id="KW-1185">Reference proteome</keyword>
<proteinExistence type="predicted"/>
<evidence type="ECO:0000313" key="3">
    <source>
        <dbReference type="Proteomes" id="UP000789396"/>
    </source>
</evidence>